<dbReference type="CDD" id="cd13132">
    <property type="entry name" value="MATE_eukaryotic"/>
    <property type="match status" value="1"/>
</dbReference>
<dbReference type="EMBL" id="JXCE01000559">
    <property type="protein sequence ID" value="KPA36730.1"/>
    <property type="molecule type" value="Genomic_DNA"/>
</dbReference>
<feature type="transmembrane region" description="Helical" evidence="8">
    <location>
        <begin position="555"/>
        <end position="576"/>
    </location>
</feature>
<proteinExistence type="inferred from homology"/>
<reference evidence="10 11" key="1">
    <citation type="submission" date="2015-04" db="EMBL/GenBank/DDBJ databases">
        <title>The draft genome sequence of Fusarium langsethiae, a T-2/HT-2 mycotoxin producer.</title>
        <authorList>
            <person name="Lysoe E."/>
            <person name="Divon H.H."/>
            <person name="Terzi V."/>
            <person name="Orru L."/>
            <person name="Lamontanara A."/>
            <person name="Kolseth A.-K."/>
            <person name="Frandsen R.J."/>
            <person name="Nielsen K."/>
            <person name="Thrane U."/>
        </authorList>
    </citation>
    <scope>NUCLEOTIDE SEQUENCE [LARGE SCALE GENOMIC DNA]</scope>
    <source>
        <strain evidence="10 11">Fl201059</strain>
    </source>
</reference>
<dbReference type="InterPro" id="IPR045069">
    <property type="entry name" value="MATE_euk"/>
</dbReference>
<keyword evidence="3 8" id="KW-0812">Transmembrane</keyword>
<keyword evidence="5 8" id="KW-0472">Membrane</keyword>
<dbReference type="Pfam" id="PF07859">
    <property type="entry name" value="Abhydrolase_3"/>
    <property type="match status" value="1"/>
</dbReference>
<name>A0A0M9EP43_FUSLA</name>
<dbReference type="Gene3D" id="3.40.50.1820">
    <property type="entry name" value="alpha/beta hydrolase"/>
    <property type="match status" value="1"/>
</dbReference>
<dbReference type="InterPro" id="IPR029058">
    <property type="entry name" value="AB_hydrolase_fold"/>
</dbReference>
<evidence type="ECO:0000256" key="5">
    <source>
        <dbReference type="ARBA" id="ARBA00023136"/>
    </source>
</evidence>
<dbReference type="Pfam" id="PF01554">
    <property type="entry name" value="MatE"/>
    <property type="match status" value="2"/>
</dbReference>
<evidence type="ECO:0000313" key="11">
    <source>
        <dbReference type="Proteomes" id="UP000037904"/>
    </source>
</evidence>
<feature type="transmembrane region" description="Helical" evidence="8">
    <location>
        <begin position="588"/>
        <end position="610"/>
    </location>
</feature>
<keyword evidence="11" id="KW-1185">Reference proteome</keyword>
<feature type="transmembrane region" description="Helical" evidence="8">
    <location>
        <begin position="616"/>
        <end position="636"/>
    </location>
</feature>
<dbReference type="InterPro" id="IPR002528">
    <property type="entry name" value="MATE_fam"/>
</dbReference>
<dbReference type="InterPro" id="IPR033140">
    <property type="entry name" value="Lipase_GDXG_put_SER_AS"/>
</dbReference>
<evidence type="ECO:0000259" key="9">
    <source>
        <dbReference type="Pfam" id="PF07859"/>
    </source>
</evidence>
<feature type="transmembrane region" description="Helical" evidence="8">
    <location>
        <begin position="297"/>
        <end position="315"/>
    </location>
</feature>
<feature type="transmembrane region" description="Helical" evidence="8">
    <location>
        <begin position="515"/>
        <end position="535"/>
    </location>
</feature>
<protein>
    <submittedName>
        <fullName evidence="10">Mate efflux family protein subfamily</fullName>
    </submittedName>
</protein>
<dbReference type="SUPFAM" id="SSF53474">
    <property type="entry name" value="alpha/beta-Hydrolases"/>
    <property type="match status" value="1"/>
</dbReference>
<dbReference type="AlphaFoldDB" id="A0A0M9EP43"/>
<dbReference type="InterPro" id="IPR013094">
    <property type="entry name" value="AB_hydrolase_3"/>
</dbReference>
<feature type="transmembrane region" description="Helical" evidence="8">
    <location>
        <begin position="389"/>
        <end position="413"/>
    </location>
</feature>
<comment type="subcellular location">
    <subcellularLocation>
        <location evidence="1">Membrane</location>
        <topology evidence="1">Multi-pass membrane protein</topology>
    </subcellularLocation>
</comment>
<dbReference type="GO" id="GO:1990961">
    <property type="term" value="P:xenobiotic detoxification by transmembrane export across the plasma membrane"/>
    <property type="evidence" value="ECO:0007669"/>
    <property type="project" value="InterPro"/>
</dbReference>
<sequence length="1002" mass="110616">MSLPTTSPFNDGDQRGRRHSIFADFIPDDLAFPPPFIDPAPNVEDILNRDIDECSSGDEHRDEEAVEDPRYVDETDLQLAFHPNGISYGSGFSTVPPTSIDIPAPNPHDFEQSYRAEVSLLRDNDVIPSKHPPTGWRVTFCGRVYRRIFSTRVRDHDKPIFASEDSGETTPLLRDRIVRFDGIPPTPGPDEVHKRWEEALASQKLETTWQRETKTLVQYAAPLIVTFLLHYSVTVASVLTVGRLGMEELAAVNLATMTASITYYVPVQGLATCLDTLCAQAYGSGHKHLVGLQAQRMTWLLWLLMLPIAVLWWFSEPILAAAVGPGRTTALAAMYMRILIIGMPGVSAFESAKRFVQSQGLFHATTYTLLVGAPLSFLQNWLFVFKFGWGFNGAAIAMAVTHNLLPLLLILYVRLFEGSECWKGFNRKAFSNWGPMIKLALPGMIMIEAQFSVLEILTIAAGRFGTAQLAAQGVLVTITSTSFNIPFPLAIATSTRVANLIGANLSNAARVTAKVAIFAGLFVGLFNLTIFTTLRRQLPNIFTDDDQVIDIASEVILVCAVMQIFDALAAVSHGLLRGIGRQAIGGYANLFSYYVVALPIALGTSFGLGWNLAGLWVGLTAGLAVVSGLEAIYLYFTDWEAAVAQAEARMRTETHRRRSSISTSARSQEVVAYQDASHPIKPIKPKLVETGQVASDDPDPTRCKPSRGARRRCDVEERQVEGMWIYHLKPKSSSGEPAKGYAKRILYYAGGGWQAPPTGQHWTFCAEMVRRLQDTRLTMISYPLAPKDPVQDAFPAIIKTYNALLRESAELGERVIVAGDSSGGNIALCSVLWTLRDQDVQIIPPPLAILAINPTTDLSHRNAEIREVSKVDPILSEDAIHDTASKWAPGASERSLNSQNSIPQCHPNEHLDWSVDDPRVSPIHADLSTCVKNNVKIHGITASHDVLGPEAVVFREKCRKEGIDGEWLAWEEQMHCFPLAYKYGLKESKEGLEWIIDVLKRC</sequence>
<dbReference type="Proteomes" id="UP000037904">
    <property type="component" value="Unassembled WGS sequence"/>
</dbReference>
<feature type="active site" evidence="6">
    <location>
        <position position="821"/>
    </location>
</feature>
<evidence type="ECO:0000256" key="7">
    <source>
        <dbReference type="SAM" id="MobiDB-lite"/>
    </source>
</evidence>
<comment type="similarity">
    <text evidence="2">Belongs to the multi antimicrobial extrusion (MATE) (TC 2.A.66.1) family.</text>
</comment>
<dbReference type="GO" id="GO:0042910">
    <property type="term" value="F:xenobiotic transmembrane transporter activity"/>
    <property type="evidence" value="ECO:0007669"/>
    <property type="project" value="InterPro"/>
</dbReference>
<accession>A0A0M9EP43</accession>
<keyword evidence="4 8" id="KW-1133">Transmembrane helix</keyword>
<evidence type="ECO:0000256" key="6">
    <source>
        <dbReference type="PROSITE-ProRule" id="PRU10038"/>
    </source>
</evidence>
<dbReference type="GO" id="GO:0016020">
    <property type="term" value="C:membrane"/>
    <property type="evidence" value="ECO:0007669"/>
    <property type="project" value="UniProtKB-SubCell"/>
</dbReference>
<feature type="domain" description="Alpha/beta hydrolase fold-3" evidence="9">
    <location>
        <begin position="745"/>
        <end position="978"/>
    </location>
</feature>
<comment type="caution">
    <text evidence="10">The sequence shown here is derived from an EMBL/GenBank/DDBJ whole genome shotgun (WGS) entry which is preliminary data.</text>
</comment>
<feature type="transmembrane region" description="Helical" evidence="8">
    <location>
        <begin position="361"/>
        <end position="383"/>
    </location>
</feature>
<feature type="transmembrane region" description="Helical" evidence="8">
    <location>
        <begin position="219"/>
        <end position="241"/>
    </location>
</feature>
<evidence type="ECO:0000256" key="2">
    <source>
        <dbReference type="ARBA" id="ARBA00010199"/>
    </source>
</evidence>
<dbReference type="PROSITE" id="PS01174">
    <property type="entry name" value="LIPASE_GDXG_SER"/>
    <property type="match status" value="1"/>
</dbReference>
<dbReference type="GO" id="GO:0015297">
    <property type="term" value="F:antiporter activity"/>
    <property type="evidence" value="ECO:0007669"/>
    <property type="project" value="InterPro"/>
</dbReference>
<feature type="region of interest" description="Disordered" evidence="7">
    <location>
        <begin position="691"/>
        <end position="712"/>
    </location>
</feature>
<dbReference type="NCBIfam" id="TIGR00797">
    <property type="entry name" value="matE"/>
    <property type="match status" value="1"/>
</dbReference>
<evidence type="ECO:0000256" key="1">
    <source>
        <dbReference type="ARBA" id="ARBA00004141"/>
    </source>
</evidence>
<evidence type="ECO:0000313" key="10">
    <source>
        <dbReference type="EMBL" id="KPA36730.1"/>
    </source>
</evidence>
<evidence type="ECO:0000256" key="8">
    <source>
        <dbReference type="SAM" id="Phobius"/>
    </source>
</evidence>
<dbReference type="PANTHER" id="PTHR11206">
    <property type="entry name" value="MULTIDRUG RESISTANCE PROTEIN"/>
    <property type="match status" value="1"/>
</dbReference>
<dbReference type="GO" id="GO:0016787">
    <property type="term" value="F:hydrolase activity"/>
    <property type="evidence" value="ECO:0007669"/>
    <property type="project" value="InterPro"/>
</dbReference>
<organism evidence="10 11">
    <name type="scientific">Fusarium langsethiae</name>
    <dbReference type="NCBI Taxonomy" id="179993"/>
    <lineage>
        <taxon>Eukaryota</taxon>
        <taxon>Fungi</taxon>
        <taxon>Dikarya</taxon>
        <taxon>Ascomycota</taxon>
        <taxon>Pezizomycotina</taxon>
        <taxon>Sordariomycetes</taxon>
        <taxon>Hypocreomycetidae</taxon>
        <taxon>Hypocreales</taxon>
        <taxon>Nectriaceae</taxon>
        <taxon>Fusarium</taxon>
    </lineage>
</organism>
<gene>
    <name evidence="10" type="ORF">FLAG1_10483</name>
</gene>
<evidence type="ECO:0000256" key="3">
    <source>
        <dbReference type="ARBA" id="ARBA00022692"/>
    </source>
</evidence>
<evidence type="ECO:0000256" key="4">
    <source>
        <dbReference type="ARBA" id="ARBA00022989"/>
    </source>
</evidence>
<feature type="transmembrane region" description="Helical" evidence="8">
    <location>
        <begin position="330"/>
        <end position="349"/>
    </location>
</feature>